<evidence type="ECO:0000256" key="1">
    <source>
        <dbReference type="ARBA" id="ARBA00004117"/>
    </source>
</evidence>
<evidence type="ECO:0000313" key="8">
    <source>
        <dbReference type="EMBL" id="QDT02736.1"/>
    </source>
</evidence>
<dbReference type="KEGG" id="rlc:K227x_11140"/>
<keyword evidence="8" id="KW-0966">Cell projection</keyword>
<evidence type="ECO:0000256" key="2">
    <source>
        <dbReference type="ARBA" id="ARBA00009677"/>
    </source>
</evidence>
<name>A0A517N6G6_9BACT</name>
<dbReference type="InterPro" id="IPR001444">
    <property type="entry name" value="Flag_bb_rod_N"/>
</dbReference>
<keyword evidence="8" id="KW-0282">Flagellum</keyword>
<dbReference type="GO" id="GO:0030694">
    <property type="term" value="C:bacterial-type flagellum basal body, rod"/>
    <property type="evidence" value="ECO:0007669"/>
    <property type="project" value="InterPro"/>
</dbReference>
<evidence type="ECO:0000256" key="5">
    <source>
        <dbReference type="ARBA" id="ARBA00024934"/>
    </source>
</evidence>
<evidence type="ECO:0000259" key="7">
    <source>
        <dbReference type="Pfam" id="PF00460"/>
    </source>
</evidence>
<keyword evidence="4 6" id="KW-0975">Bacterial flagellum</keyword>
<dbReference type="Proteomes" id="UP000318538">
    <property type="component" value="Chromosome"/>
</dbReference>
<organism evidence="8 9">
    <name type="scientific">Rubripirellula lacrimiformis</name>
    <dbReference type="NCBI Taxonomy" id="1930273"/>
    <lineage>
        <taxon>Bacteria</taxon>
        <taxon>Pseudomonadati</taxon>
        <taxon>Planctomycetota</taxon>
        <taxon>Planctomycetia</taxon>
        <taxon>Pirellulales</taxon>
        <taxon>Pirellulaceae</taxon>
        <taxon>Rubripirellula</taxon>
    </lineage>
</organism>
<sequence>MQGIFGGTPIQALEHTLTFAQRRHELLAGNLANMDTPGYRSRDLDTNEFQNALAESIDNANRPVSHSSGPYTRDDLYSGPRAATEQVVFHDGSDVSLEQQVTELAKNQHLHGLAITTMRSQFALLRAAITERA</sequence>
<dbReference type="InterPro" id="IPR006300">
    <property type="entry name" value="FlgB"/>
</dbReference>
<protein>
    <recommendedName>
        <fullName evidence="3 6">Flagellar basal body rod protein FlgB</fullName>
    </recommendedName>
</protein>
<feature type="domain" description="Flagellar basal body rod protein N-terminal" evidence="7">
    <location>
        <begin position="13"/>
        <end position="40"/>
    </location>
</feature>
<comment type="subunit">
    <text evidence="6">The basal body constitutes a major portion of the flagellar organelle and consists of a number of rings mounted on a central rod.</text>
</comment>
<keyword evidence="8" id="KW-0969">Cilium</keyword>
<dbReference type="OrthoDB" id="9792068at2"/>
<proteinExistence type="inferred from homology"/>
<dbReference type="EMBL" id="CP036525">
    <property type="protein sequence ID" value="QDT02736.1"/>
    <property type="molecule type" value="Genomic_DNA"/>
</dbReference>
<dbReference type="PIRSF" id="PIRSF002889">
    <property type="entry name" value="Rod_FlgB"/>
    <property type="match status" value="1"/>
</dbReference>
<evidence type="ECO:0000256" key="3">
    <source>
        <dbReference type="ARBA" id="ARBA00014376"/>
    </source>
</evidence>
<dbReference type="RefSeq" id="WP_145168544.1">
    <property type="nucleotide sequence ID" value="NZ_CP036525.1"/>
</dbReference>
<dbReference type="Pfam" id="PF00460">
    <property type="entry name" value="Flg_bb_rod"/>
    <property type="match status" value="1"/>
</dbReference>
<comment type="subcellular location">
    <subcellularLocation>
        <location evidence="1 6">Bacterial flagellum basal body</location>
    </subcellularLocation>
</comment>
<comment type="similarity">
    <text evidence="2 6">Belongs to the flagella basal body rod proteins family.</text>
</comment>
<keyword evidence="9" id="KW-1185">Reference proteome</keyword>
<comment type="function">
    <text evidence="5 6">Structural component of flagellum, the bacterial motility apparatus. Part of the rod structure of flagellar basal body.</text>
</comment>
<reference evidence="8 9" key="1">
    <citation type="submission" date="2019-02" db="EMBL/GenBank/DDBJ databases">
        <title>Deep-cultivation of Planctomycetes and their phenomic and genomic characterization uncovers novel biology.</title>
        <authorList>
            <person name="Wiegand S."/>
            <person name="Jogler M."/>
            <person name="Boedeker C."/>
            <person name="Pinto D."/>
            <person name="Vollmers J."/>
            <person name="Rivas-Marin E."/>
            <person name="Kohn T."/>
            <person name="Peeters S.H."/>
            <person name="Heuer A."/>
            <person name="Rast P."/>
            <person name="Oberbeckmann S."/>
            <person name="Bunk B."/>
            <person name="Jeske O."/>
            <person name="Meyerdierks A."/>
            <person name="Storesund J.E."/>
            <person name="Kallscheuer N."/>
            <person name="Luecker S."/>
            <person name="Lage O.M."/>
            <person name="Pohl T."/>
            <person name="Merkel B.J."/>
            <person name="Hornburger P."/>
            <person name="Mueller R.-W."/>
            <person name="Bruemmer F."/>
            <person name="Labrenz M."/>
            <person name="Spormann A.M."/>
            <person name="Op den Camp H."/>
            <person name="Overmann J."/>
            <person name="Amann R."/>
            <person name="Jetten M.S.M."/>
            <person name="Mascher T."/>
            <person name="Medema M.H."/>
            <person name="Devos D.P."/>
            <person name="Kaster A.-K."/>
            <person name="Ovreas L."/>
            <person name="Rohde M."/>
            <person name="Galperin M.Y."/>
            <person name="Jogler C."/>
        </authorList>
    </citation>
    <scope>NUCLEOTIDE SEQUENCE [LARGE SCALE GENOMIC DNA]</scope>
    <source>
        <strain evidence="8 9">K22_7</strain>
    </source>
</reference>
<evidence type="ECO:0000313" key="9">
    <source>
        <dbReference type="Proteomes" id="UP000318538"/>
    </source>
</evidence>
<dbReference type="GO" id="GO:0071973">
    <property type="term" value="P:bacterial-type flagellum-dependent cell motility"/>
    <property type="evidence" value="ECO:0007669"/>
    <property type="project" value="InterPro"/>
</dbReference>
<gene>
    <name evidence="8" type="primary">flgB</name>
    <name evidence="8" type="ORF">K227x_11140</name>
</gene>
<evidence type="ECO:0000256" key="4">
    <source>
        <dbReference type="ARBA" id="ARBA00023143"/>
    </source>
</evidence>
<dbReference type="AlphaFoldDB" id="A0A517N6G6"/>
<evidence type="ECO:0000256" key="6">
    <source>
        <dbReference type="PIRNR" id="PIRNR002889"/>
    </source>
</evidence>
<accession>A0A517N6G6</accession>